<dbReference type="GO" id="GO:0005737">
    <property type="term" value="C:cytoplasm"/>
    <property type="evidence" value="ECO:0007669"/>
    <property type="project" value="TreeGrafter"/>
</dbReference>
<evidence type="ECO:0000313" key="3">
    <source>
        <dbReference type="EMBL" id="UQC86484.1"/>
    </source>
</evidence>
<accession>A0A9Q8WK99</accession>
<dbReference type="GO" id="GO:0006740">
    <property type="term" value="P:NADPH regeneration"/>
    <property type="evidence" value="ECO:0007669"/>
    <property type="project" value="TreeGrafter"/>
</dbReference>
<dbReference type="Pfam" id="PF01408">
    <property type="entry name" value="GFO_IDH_MocA"/>
    <property type="match status" value="1"/>
</dbReference>
<dbReference type="Gene3D" id="3.30.360.10">
    <property type="entry name" value="Dihydrodipicolinate Reductase, domain 2"/>
    <property type="match status" value="1"/>
</dbReference>
<dbReference type="EMBL" id="CP019478">
    <property type="protein sequence ID" value="UQC86484.1"/>
    <property type="molecule type" value="Genomic_DNA"/>
</dbReference>
<evidence type="ECO:0000256" key="1">
    <source>
        <dbReference type="SAM" id="MobiDB-lite"/>
    </source>
</evidence>
<dbReference type="AlphaFoldDB" id="A0A9Q8WK99"/>
<name>A0A9Q8WK99_9PEZI</name>
<keyword evidence="4" id="KW-1185">Reference proteome</keyword>
<reference evidence="3" key="1">
    <citation type="journal article" date="2021" name="Mol. Plant Microbe Interact.">
        <title>Complete Genome Sequence of the Plant-Pathogenic Fungus Colletotrichum lupini.</title>
        <authorList>
            <person name="Baroncelli R."/>
            <person name="Pensec F."/>
            <person name="Da Lio D."/>
            <person name="Boufleur T."/>
            <person name="Vicente I."/>
            <person name="Sarrocco S."/>
            <person name="Picot A."/>
            <person name="Baraldi E."/>
            <person name="Sukno S."/>
            <person name="Thon M."/>
            <person name="Le Floch G."/>
        </authorList>
    </citation>
    <scope>NUCLEOTIDE SEQUENCE</scope>
    <source>
        <strain evidence="3">IMI 504893</strain>
    </source>
</reference>
<protein>
    <submittedName>
        <fullName evidence="3">Oxidoreductase family protein</fullName>
    </submittedName>
</protein>
<gene>
    <name evidence="3" type="ORF">CLUP02_11985</name>
</gene>
<dbReference type="KEGG" id="clup:CLUP02_11985"/>
<feature type="region of interest" description="Disordered" evidence="1">
    <location>
        <begin position="1"/>
        <end position="21"/>
    </location>
</feature>
<dbReference type="PANTHER" id="PTHR42840:SF7">
    <property type="entry name" value="BINDING ROSSMANN FOLD OXIDOREDUCTASE, PUTATIVE (AFU_ORTHOLOGUE AFUA_4G10190)-RELATED"/>
    <property type="match status" value="1"/>
</dbReference>
<dbReference type="InterPro" id="IPR036291">
    <property type="entry name" value="NAD(P)-bd_dom_sf"/>
</dbReference>
<proteinExistence type="predicted"/>
<feature type="domain" description="Gfo/Idh/MocA-like oxidoreductase N-terminal" evidence="2">
    <location>
        <begin position="61"/>
        <end position="184"/>
    </location>
</feature>
<dbReference type="Gene3D" id="3.40.50.720">
    <property type="entry name" value="NAD(P)-binding Rossmann-like Domain"/>
    <property type="match status" value="1"/>
</dbReference>
<dbReference type="GO" id="GO:0000166">
    <property type="term" value="F:nucleotide binding"/>
    <property type="evidence" value="ECO:0007669"/>
    <property type="project" value="InterPro"/>
</dbReference>
<sequence>MAAATRNPLETWSQAPGPRKPPGELSLAFNLAACSKPFSLALSPPLKMVGVTNGTKLSQVLKVGIIGLGELAQVSHILVLNSLSTHFEITYISDISQQALDLCTKKVAGGSPKTTLNAEELITSPDTDVVVICNVNAFHPSQAILALQHNKYVFVEKPLALNYRDLDAIIAAEQTSEAKVFVGYQRRYAESFLDAVKEVGGMEKIDYIRVRDIIGQNSSFVDQSGTFPKKYTDYPKQDTAEMKSTEEEMVKTALIKEIGVDATPGSMTMFRLFTGLGVHDFSALREMVGMPSRVVGASLGLPIWSVLFQYEGFPVMYESGIIDVPRFDAHIEIYSREKIVRVDYDTPYVKGLPITMTIREKIETAKGDGYQEKIVRKTYEDPFTLEFLDFHSCVTKKTIPKTSAVDAREDLDLIKMIMQNAY</sequence>
<dbReference type="GO" id="GO:0016491">
    <property type="term" value="F:oxidoreductase activity"/>
    <property type="evidence" value="ECO:0007669"/>
    <property type="project" value="TreeGrafter"/>
</dbReference>
<dbReference type="InterPro" id="IPR000683">
    <property type="entry name" value="Gfo/Idh/MocA-like_OxRdtase_N"/>
</dbReference>
<dbReference type="Proteomes" id="UP000830671">
    <property type="component" value="Chromosome 6"/>
</dbReference>
<evidence type="ECO:0000259" key="2">
    <source>
        <dbReference type="Pfam" id="PF01408"/>
    </source>
</evidence>
<dbReference type="PANTHER" id="PTHR42840">
    <property type="entry name" value="NAD(P)-BINDING ROSSMANN-FOLD SUPERFAMILY PROTEIN-RELATED"/>
    <property type="match status" value="1"/>
</dbReference>
<evidence type="ECO:0000313" key="4">
    <source>
        <dbReference type="Proteomes" id="UP000830671"/>
    </source>
</evidence>
<dbReference type="GeneID" id="73345960"/>
<organism evidence="3 4">
    <name type="scientific">Colletotrichum lupini</name>
    <dbReference type="NCBI Taxonomy" id="145971"/>
    <lineage>
        <taxon>Eukaryota</taxon>
        <taxon>Fungi</taxon>
        <taxon>Dikarya</taxon>
        <taxon>Ascomycota</taxon>
        <taxon>Pezizomycotina</taxon>
        <taxon>Sordariomycetes</taxon>
        <taxon>Hypocreomycetidae</taxon>
        <taxon>Glomerellales</taxon>
        <taxon>Glomerellaceae</taxon>
        <taxon>Colletotrichum</taxon>
        <taxon>Colletotrichum acutatum species complex</taxon>
    </lineage>
</organism>
<dbReference type="SUPFAM" id="SSF51735">
    <property type="entry name" value="NAD(P)-binding Rossmann-fold domains"/>
    <property type="match status" value="1"/>
</dbReference>
<dbReference type="RefSeq" id="XP_049148095.1">
    <property type="nucleotide sequence ID" value="XM_049290950.1"/>
</dbReference>